<dbReference type="EMBL" id="FMAF01000002">
    <property type="protein sequence ID" value="SCB14224.1"/>
    <property type="molecule type" value="Genomic_DNA"/>
</dbReference>
<evidence type="ECO:0000313" key="3">
    <source>
        <dbReference type="Proteomes" id="UP000199205"/>
    </source>
</evidence>
<dbReference type="InterPro" id="IPR029060">
    <property type="entry name" value="PIN-like_dom_sf"/>
</dbReference>
<dbReference type="OrthoDB" id="32625at2"/>
<dbReference type="RefSeq" id="WP_092573139.1">
    <property type="nucleotide sequence ID" value="NZ_FMAF01000002.1"/>
</dbReference>
<dbReference type="AlphaFoldDB" id="A0A1C3UFJ5"/>
<name>A0A1C3UFJ5_9HYPH</name>
<organism evidence="2 3">
    <name type="scientific">Rhizobium lusitanum</name>
    <dbReference type="NCBI Taxonomy" id="293958"/>
    <lineage>
        <taxon>Bacteria</taxon>
        <taxon>Pseudomonadati</taxon>
        <taxon>Pseudomonadota</taxon>
        <taxon>Alphaproteobacteria</taxon>
        <taxon>Hyphomicrobiales</taxon>
        <taxon>Rhizobiaceae</taxon>
        <taxon>Rhizobium/Agrobacterium group</taxon>
        <taxon>Rhizobium</taxon>
    </lineage>
</organism>
<protein>
    <submittedName>
        <fullName evidence="2">Uncharacterized protein, contains PIN domain</fullName>
    </submittedName>
</protein>
<evidence type="ECO:0000313" key="2">
    <source>
        <dbReference type="EMBL" id="SCB14224.1"/>
    </source>
</evidence>
<dbReference type="Proteomes" id="UP000199205">
    <property type="component" value="Unassembled WGS sequence"/>
</dbReference>
<dbReference type="InterPro" id="IPR002716">
    <property type="entry name" value="PIN_dom"/>
</dbReference>
<dbReference type="Pfam" id="PF01850">
    <property type="entry name" value="PIN"/>
    <property type="match status" value="1"/>
</dbReference>
<feature type="domain" description="PIN" evidence="1">
    <location>
        <begin position="1"/>
        <end position="127"/>
    </location>
</feature>
<reference evidence="2 3" key="1">
    <citation type="submission" date="2016-08" db="EMBL/GenBank/DDBJ databases">
        <authorList>
            <person name="Seilhamer J.J."/>
        </authorList>
    </citation>
    <scope>NUCLEOTIDE SEQUENCE [LARGE SCALE GENOMIC DNA]</scope>
    <source>
        <strain evidence="2 3">P1-7</strain>
    </source>
</reference>
<proteinExistence type="predicted"/>
<gene>
    <name evidence="2" type="ORF">GA0061101_102292</name>
</gene>
<dbReference type="CDD" id="cd09871">
    <property type="entry name" value="PIN_MtVapC28-VapC30-like"/>
    <property type="match status" value="1"/>
</dbReference>
<dbReference type="SUPFAM" id="SSF88723">
    <property type="entry name" value="PIN domain-like"/>
    <property type="match status" value="1"/>
</dbReference>
<evidence type="ECO:0000259" key="1">
    <source>
        <dbReference type="Pfam" id="PF01850"/>
    </source>
</evidence>
<accession>A0A1C3UFJ5</accession>
<dbReference type="Gene3D" id="3.40.50.1010">
    <property type="entry name" value="5'-nuclease"/>
    <property type="match status" value="1"/>
</dbReference>
<sequence>MFIDASVLSAMMTDEEEARAFAIRMQPATARMTSPLAAARAAIEISTILGLSPTESAEAVRAFLQLMNIQILAVPPRVAFLAAKAYERYGEGGRAGRLSLDDCMTYACAHYYRQPLLSKSGRFNQTDIEMA</sequence>